<organism evidence="1">
    <name type="scientific">Aphanomyces astaci</name>
    <name type="common">Crayfish plague agent</name>
    <dbReference type="NCBI Taxonomy" id="112090"/>
    <lineage>
        <taxon>Eukaryota</taxon>
        <taxon>Sar</taxon>
        <taxon>Stramenopiles</taxon>
        <taxon>Oomycota</taxon>
        <taxon>Saprolegniomycetes</taxon>
        <taxon>Saprolegniales</taxon>
        <taxon>Verrucalvaceae</taxon>
        <taxon>Aphanomyces</taxon>
    </lineage>
</organism>
<dbReference type="EMBL" id="KI913133">
    <property type="protein sequence ID" value="ETV77467.1"/>
    <property type="molecule type" value="Genomic_DNA"/>
</dbReference>
<reference evidence="1" key="1">
    <citation type="submission" date="2013-12" db="EMBL/GenBank/DDBJ databases">
        <title>The Genome Sequence of Aphanomyces astaci APO3.</title>
        <authorList>
            <consortium name="The Broad Institute Genomics Platform"/>
            <person name="Russ C."/>
            <person name="Tyler B."/>
            <person name="van West P."/>
            <person name="Dieguez-Uribeondo J."/>
            <person name="Young S.K."/>
            <person name="Zeng Q."/>
            <person name="Gargeya S."/>
            <person name="Fitzgerald M."/>
            <person name="Abouelleil A."/>
            <person name="Alvarado L."/>
            <person name="Chapman S.B."/>
            <person name="Gainer-Dewar J."/>
            <person name="Goldberg J."/>
            <person name="Griggs A."/>
            <person name="Gujja S."/>
            <person name="Hansen M."/>
            <person name="Howarth C."/>
            <person name="Imamovic A."/>
            <person name="Ireland A."/>
            <person name="Larimer J."/>
            <person name="McCowan C."/>
            <person name="Murphy C."/>
            <person name="Pearson M."/>
            <person name="Poon T.W."/>
            <person name="Priest M."/>
            <person name="Roberts A."/>
            <person name="Saif S."/>
            <person name="Shea T."/>
            <person name="Sykes S."/>
            <person name="Wortman J."/>
            <person name="Nusbaum C."/>
            <person name="Birren B."/>
        </authorList>
    </citation>
    <scope>NUCLEOTIDE SEQUENCE [LARGE SCALE GENOMIC DNA]</scope>
    <source>
        <strain evidence="1">APO3</strain>
    </source>
</reference>
<dbReference type="STRING" id="112090.W4GCQ5"/>
<dbReference type="GeneID" id="20810876"/>
<dbReference type="PROSITE" id="PS51257">
    <property type="entry name" value="PROKAR_LIPOPROTEIN"/>
    <property type="match status" value="1"/>
</dbReference>
<protein>
    <submittedName>
        <fullName evidence="1">Uncharacterized protein</fullName>
    </submittedName>
</protein>
<accession>W4GCQ5</accession>
<sequence length="462" mass="50836">MSSTRQAVVSCTFAACSKCSEPLFSDNYIRNNKANGAKVLRCFPHKCVQPSPSSCGTYLVMQVTGTFTSEEADSFVSFSRFEAYHDNHLDVGQQISYSTIVANAKRPGRDMGVWMRNVLEGRPPLGKPPLTYTINKNALGNPWQYAWKGGASKALRNTQHVFKAYVFHTMLEPGKETLLRVLGVATSQPFTLTSLRRATPPKLTTPSLVDTHLAPPPTTPLFDVTVEFDGCDCPNVPTPSQVFADTYLRSNKSSGSKVLRCFPHCCPTHKGHSSCGGPIAITSSGPSLAIGSISSVEVKAVARVERHREDSYQVGDMWTPPFNSTGHQYPDNEMGPSDWVAGVRRVPSSHGAVSFDFYEPGWPYNWRGNASKACRHTRHVWKAIVLMQQHDNKWIVVGTLTSPSFGVLSYRRNHSEAVPAAGAAHDEAIDPTRTARRHPLRMQDILASDLPISKIRPLPADK</sequence>
<name>W4GCQ5_APHAT</name>
<gene>
    <name evidence="1" type="ORF">H257_08880</name>
</gene>
<evidence type="ECO:0000313" key="1">
    <source>
        <dbReference type="EMBL" id="ETV77467.1"/>
    </source>
</evidence>
<dbReference type="VEuPathDB" id="FungiDB:H257_08880"/>
<dbReference type="AlphaFoldDB" id="W4GCQ5"/>
<dbReference type="RefSeq" id="XP_009833254.1">
    <property type="nucleotide sequence ID" value="XM_009834952.1"/>
</dbReference>
<proteinExistence type="predicted"/>
<dbReference type="OrthoDB" id="69740at2759"/>